<comment type="function">
    <text evidence="5">Modulates RecA activity.</text>
</comment>
<dbReference type="InterPro" id="IPR053926">
    <property type="entry name" value="RecX_HTH_1st"/>
</dbReference>
<dbReference type="InterPro" id="IPR036388">
    <property type="entry name" value="WH-like_DNA-bd_sf"/>
</dbReference>
<dbReference type="InterPro" id="IPR003783">
    <property type="entry name" value="Regulatory_RecX"/>
</dbReference>
<evidence type="ECO:0000313" key="9">
    <source>
        <dbReference type="Proteomes" id="UP001197626"/>
    </source>
</evidence>
<evidence type="ECO:0000256" key="3">
    <source>
        <dbReference type="ARBA" id="ARBA00018111"/>
    </source>
</evidence>
<dbReference type="RefSeq" id="WP_229293301.1">
    <property type="nucleotide sequence ID" value="NZ_CP086654.1"/>
</dbReference>
<evidence type="ECO:0000256" key="1">
    <source>
        <dbReference type="ARBA" id="ARBA00004496"/>
    </source>
</evidence>
<dbReference type="Pfam" id="PF21981">
    <property type="entry name" value="RecX_HTH3"/>
    <property type="match status" value="1"/>
</dbReference>
<dbReference type="Proteomes" id="UP001197626">
    <property type="component" value="Chromosome"/>
</dbReference>
<dbReference type="InterPro" id="IPR053925">
    <property type="entry name" value="RecX_HTH_3rd"/>
</dbReference>
<reference evidence="8 9" key="1">
    <citation type="journal article" date="2022" name="Pathogens">
        <title>Staphylococcus ratti sp. nov. Isolated from a Lab Rat.</title>
        <authorList>
            <person name="Kovarovic V."/>
            <person name="Sedlacek I."/>
            <person name="Petras P."/>
            <person name="Kralova S."/>
            <person name="Maslanova I."/>
            <person name="Svec P."/>
            <person name="Neumann-Schaal M."/>
            <person name="Botka T."/>
            <person name="Gelbicova T."/>
            <person name="Stankova E."/>
            <person name="Doskar J."/>
            <person name="Pantucek R."/>
        </authorList>
    </citation>
    <scope>NUCLEOTIDE SEQUENCE [LARGE SCALE GENOMIC DNA]</scope>
    <source>
        <strain evidence="8 9">CCM 9025</strain>
    </source>
</reference>
<dbReference type="NCBIfam" id="NF010733">
    <property type="entry name" value="PRK14135.1"/>
    <property type="match status" value="1"/>
</dbReference>
<organism evidence="8 9">
    <name type="scientific">Staphylococcus ratti</name>
    <dbReference type="NCBI Taxonomy" id="2892440"/>
    <lineage>
        <taxon>Bacteria</taxon>
        <taxon>Bacillati</taxon>
        <taxon>Bacillota</taxon>
        <taxon>Bacilli</taxon>
        <taxon>Bacillales</taxon>
        <taxon>Staphylococcaceae</taxon>
        <taxon>Staphylococcus</taxon>
    </lineage>
</organism>
<dbReference type="HAMAP" id="MF_01114">
    <property type="entry name" value="RecX"/>
    <property type="match status" value="1"/>
</dbReference>
<evidence type="ECO:0000256" key="2">
    <source>
        <dbReference type="ARBA" id="ARBA00009695"/>
    </source>
</evidence>
<comment type="subcellular location">
    <subcellularLocation>
        <location evidence="1 5">Cytoplasm</location>
    </subcellularLocation>
</comment>
<evidence type="ECO:0000256" key="4">
    <source>
        <dbReference type="ARBA" id="ARBA00022490"/>
    </source>
</evidence>
<comment type="similarity">
    <text evidence="2 5">Belongs to the RecX family.</text>
</comment>
<accession>A0ABY3PES2</accession>
<evidence type="ECO:0000259" key="6">
    <source>
        <dbReference type="Pfam" id="PF21981"/>
    </source>
</evidence>
<name>A0ABY3PES2_9STAP</name>
<keyword evidence="9" id="KW-1185">Reference proteome</keyword>
<evidence type="ECO:0000259" key="7">
    <source>
        <dbReference type="Pfam" id="PF21982"/>
    </source>
</evidence>
<dbReference type="PANTHER" id="PTHR33602">
    <property type="entry name" value="REGULATORY PROTEIN RECX FAMILY PROTEIN"/>
    <property type="match status" value="1"/>
</dbReference>
<dbReference type="PANTHER" id="PTHR33602:SF1">
    <property type="entry name" value="REGULATORY PROTEIN RECX FAMILY PROTEIN"/>
    <property type="match status" value="1"/>
</dbReference>
<evidence type="ECO:0000256" key="5">
    <source>
        <dbReference type="HAMAP-Rule" id="MF_01114"/>
    </source>
</evidence>
<gene>
    <name evidence="5 8" type="primary">recX</name>
    <name evidence="8" type="ORF">LN051_03975</name>
</gene>
<evidence type="ECO:0000313" key="8">
    <source>
        <dbReference type="EMBL" id="UEX90821.1"/>
    </source>
</evidence>
<keyword evidence="4 5" id="KW-0963">Cytoplasm</keyword>
<dbReference type="Pfam" id="PF21982">
    <property type="entry name" value="RecX_HTH1"/>
    <property type="match status" value="1"/>
</dbReference>
<dbReference type="EMBL" id="CP086654">
    <property type="protein sequence ID" value="UEX90821.1"/>
    <property type="molecule type" value="Genomic_DNA"/>
</dbReference>
<dbReference type="Gene3D" id="1.10.10.10">
    <property type="entry name" value="Winged helix-like DNA-binding domain superfamily/Winged helix DNA-binding domain"/>
    <property type="match status" value="4"/>
</dbReference>
<protein>
    <recommendedName>
        <fullName evidence="3 5">Regulatory protein RecX</fullName>
    </recommendedName>
</protein>
<proteinExistence type="inferred from homology"/>
<feature type="domain" description="RecX first three-helical" evidence="7">
    <location>
        <begin position="62"/>
        <end position="101"/>
    </location>
</feature>
<feature type="domain" description="RecX third three-helical" evidence="6">
    <location>
        <begin position="217"/>
        <end position="256"/>
    </location>
</feature>
<sequence length="268" mass="31482">MRKITKIEVQKNNASRFNIYIDDSFELGISDDTLVKLNLKKGDDVTPEFLTQIKQQEFQQQAIQQALNHLSYRKRSTREVYNHLAKQDFPENVINHAIEYCKMQNLIDHKDYVESLKNTMIRTTDKGPEVFRQKLMEAGIEDSLIQQVVAQYEVEQPFDKIVKVGNKIKEKKQGPSKKRQQYVQQSLMQKGYTLETIKDVLETLDFSEDPEMMDNLLQRDLEKVYNKYVKKYDGYQLKMKTTEALMRKGYAYDAIKLKLEESGIVDES</sequence>